<dbReference type="OrthoDB" id="10321765at2759"/>
<sequence length="95" mass="10585">MARLVILLIVLVALISYIPSLEARKVKRAEKRDALLLEDSSSTQKLLLKEHRSVLRVLLPIEKDHAVETNVELSTPDSAETERLFQSNPSPGIGN</sequence>
<dbReference type="AlphaFoldDB" id="A0A2P5DQV1"/>
<evidence type="ECO:0000256" key="1">
    <source>
        <dbReference type="SAM" id="MobiDB-lite"/>
    </source>
</evidence>
<gene>
    <name evidence="3" type="ORF">PanWU01x14_039330</name>
</gene>
<feature type="signal peptide" evidence="2">
    <location>
        <begin position="1"/>
        <end position="23"/>
    </location>
</feature>
<keyword evidence="4" id="KW-1185">Reference proteome</keyword>
<proteinExistence type="predicted"/>
<name>A0A2P5DQV1_PARAD</name>
<evidence type="ECO:0000256" key="2">
    <source>
        <dbReference type="SAM" id="SignalP"/>
    </source>
</evidence>
<protein>
    <recommendedName>
        <fullName evidence="5">Transmembrane protein</fullName>
    </recommendedName>
</protein>
<feature type="compositionally biased region" description="Polar residues" evidence="1">
    <location>
        <begin position="71"/>
        <end position="95"/>
    </location>
</feature>
<reference evidence="4" key="1">
    <citation type="submission" date="2016-06" db="EMBL/GenBank/DDBJ databases">
        <title>Parallel loss of symbiosis genes in relatives of nitrogen-fixing non-legume Parasponia.</title>
        <authorList>
            <person name="Van Velzen R."/>
            <person name="Holmer R."/>
            <person name="Bu F."/>
            <person name="Rutten L."/>
            <person name="Van Zeijl A."/>
            <person name="Liu W."/>
            <person name="Santuari L."/>
            <person name="Cao Q."/>
            <person name="Sharma T."/>
            <person name="Shen D."/>
            <person name="Roswanjaya Y."/>
            <person name="Wardhani T."/>
            <person name="Kalhor M.S."/>
            <person name="Jansen J."/>
            <person name="Van den Hoogen J."/>
            <person name="Gungor B."/>
            <person name="Hartog M."/>
            <person name="Hontelez J."/>
            <person name="Verver J."/>
            <person name="Yang W.-C."/>
            <person name="Schijlen E."/>
            <person name="Repin R."/>
            <person name="Schilthuizen M."/>
            <person name="Schranz E."/>
            <person name="Heidstra R."/>
            <person name="Miyata K."/>
            <person name="Fedorova E."/>
            <person name="Kohlen W."/>
            <person name="Bisseling T."/>
            <person name="Smit S."/>
            <person name="Geurts R."/>
        </authorList>
    </citation>
    <scope>NUCLEOTIDE SEQUENCE [LARGE SCALE GENOMIC DNA]</scope>
    <source>
        <strain evidence="4">cv. WU1-14</strain>
    </source>
</reference>
<evidence type="ECO:0000313" key="3">
    <source>
        <dbReference type="EMBL" id="PON75673.1"/>
    </source>
</evidence>
<evidence type="ECO:0000313" key="4">
    <source>
        <dbReference type="Proteomes" id="UP000237105"/>
    </source>
</evidence>
<keyword evidence="2" id="KW-0732">Signal</keyword>
<dbReference type="Proteomes" id="UP000237105">
    <property type="component" value="Unassembled WGS sequence"/>
</dbReference>
<feature type="chain" id="PRO_5015147863" description="Transmembrane protein" evidence="2">
    <location>
        <begin position="24"/>
        <end position="95"/>
    </location>
</feature>
<dbReference type="EMBL" id="JXTB01000022">
    <property type="protein sequence ID" value="PON75673.1"/>
    <property type="molecule type" value="Genomic_DNA"/>
</dbReference>
<organism evidence="3 4">
    <name type="scientific">Parasponia andersonii</name>
    <name type="common">Sponia andersonii</name>
    <dbReference type="NCBI Taxonomy" id="3476"/>
    <lineage>
        <taxon>Eukaryota</taxon>
        <taxon>Viridiplantae</taxon>
        <taxon>Streptophyta</taxon>
        <taxon>Embryophyta</taxon>
        <taxon>Tracheophyta</taxon>
        <taxon>Spermatophyta</taxon>
        <taxon>Magnoliopsida</taxon>
        <taxon>eudicotyledons</taxon>
        <taxon>Gunneridae</taxon>
        <taxon>Pentapetalae</taxon>
        <taxon>rosids</taxon>
        <taxon>fabids</taxon>
        <taxon>Rosales</taxon>
        <taxon>Cannabaceae</taxon>
        <taxon>Parasponia</taxon>
    </lineage>
</organism>
<accession>A0A2P5DQV1</accession>
<evidence type="ECO:0008006" key="5">
    <source>
        <dbReference type="Google" id="ProtNLM"/>
    </source>
</evidence>
<comment type="caution">
    <text evidence="3">The sequence shown here is derived from an EMBL/GenBank/DDBJ whole genome shotgun (WGS) entry which is preliminary data.</text>
</comment>
<feature type="region of interest" description="Disordered" evidence="1">
    <location>
        <begin position="70"/>
        <end position="95"/>
    </location>
</feature>